<dbReference type="GO" id="GO:0005886">
    <property type="term" value="C:plasma membrane"/>
    <property type="evidence" value="ECO:0007669"/>
    <property type="project" value="UniProtKB-SubCell"/>
</dbReference>
<sequence>MDQIMFDVINSFGYIGIAFLIAAENIFPPIPSEVILTFGGFMTTVSGMNTWGVIVSATIGSVFGALVLYYLGRLLSAERLVRFFESKLGRRLHLKKEDVHRAGSWFSHHGNKTVFFCRFIPLVRSLISIPAGAAKMKMSVFMLLTTLGTAIWNIVLVFLGKLAGVAWGSIVGYVNLYSVIAVGILALLAMAAVIIFIKKRFLKKHGIAEKDDATSEG</sequence>
<keyword evidence="4 7" id="KW-0812">Transmembrane</keyword>
<comment type="similarity">
    <text evidence="2">Belongs to the DedA family.</text>
</comment>
<dbReference type="InterPro" id="IPR051311">
    <property type="entry name" value="DedA_domain"/>
</dbReference>
<evidence type="ECO:0000259" key="8">
    <source>
        <dbReference type="Pfam" id="PF09335"/>
    </source>
</evidence>
<reference evidence="9" key="1">
    <citation type="submission" date="2016-04" db="EMBL/GenBank/DDBJ databases">
        <authorList>
            <person name="Evans L.H."/>
            <person name="Alamgir A."/>
            <person name="Owens N."/>
            <person name="Weber N.D."/>
            <person name="Virtaneva K."/>
            <person name="Barbian K."/>
            <person name="Babar A."/>
            <person name="Rosenke K."/>
        </authorList>
    </citation>
    <scope>NUCLEOTIDE SEQUENCE</scope>
    <source>
        <strain evidence="9">86</strain>
    </source>
</reference>
<organism evidence="9">
    <name type="scientific">uncultured Eubacteriales bacterium</name>
    <dbReference type="NCBI Taxonomy" id="172733"/>
    <lineage>
        <taxon>Bacteria</taxon>
        <taxon>Bacillati</taxon>
        <taxon>Bacillota</taxon>
        <taxon>Clostridia</taxon>
        <taxon>Eubacteriales</taxon>
        <taxon>environmental samples</taxon>
    </lineage>
</organism>
<keyword evidence="5 7" id="KW-1133">Transmembrane helix</keyword>
<evidence type="ECO:0000256" key="2">
    <source>
        <dbReference type="ARBA" id="ARBA00010792"/>
    </source>
</evidence>
<accession>A0A212JEY6</accession>
<protein>
    <submittedName>
        <fullName evidence="9">Alkaline phosphatase-like protein</fullName>
    </submittedName>
</protein>
<dbReference type="EMBL" id="FLUN01000001">
    <property type="protein sequence ID" value="SBV97998.1"/>
    <property type="molecule type" value="Genomic_DNA"/>
</dbReference>
<evidence type="ECO:0000256" key="6">
    <source>
        <dbReference type="ARBA" id="ARBA00023136"/>
    </source>
</evidence>
<name>A0A212JEY6_9FIRM</name>
<dbReference type="PANTHER" id="PTHR42709:SF6">
    <property type="entry name" value="UNDECAPRENYL PHOSPHATE TRANSPORTER A"/>
    <property type="match status" value="1"/>
</dbReference>
<evidence type="ECO:0000313" key="9">
    <source>
        <dbReference type="EMBL" id="SBV97998.1"/>
    </source>
</evidence>
<feature type="transmembrane region" description="Helical" evidence="7">
    <location>
        <begin position="50"/>
        <end position="72"/>
    </location>
</feature>
<keyword evidence="3" id="KW-1003">Cell membrane</keyword>
<dbReference type="PANTHER" id="PTHR42709">
    <property type="entry name" value="ALKALINE PHOSPHATASE LIKE PROTEIN"/>
    <property type="match status" value="1"/>
</dbReference>
<feature type="transmembrane region" description="Helical" evidence="7">
    <location>
        <begin position="12"/>
        <end position="30"/>
    </location>
</feature>
<proteinExistence type="inferred from homology"/>
<feature type="domain" description="VTT" evidence="8">
    <location>
        <begin position="30"/>
        <end position="161"/>
    </location>
</feature>
<dbReference type="Pfam" id="PF09335">
    <property type="entry name" value="VTT_dom"/>
    <property type="match status" value="1"/>
</dbReference>
<evidence type="ECO:0000256" key="4">
    <source>
        <dbReference type="ARBA" id="ARBA00022692"/>
    </source>
</evidence>
<feature type="transmembrane region" description="Helical" evidence="7">
    <location>
        <begin position="176"/>
        <end position="197"/>
    </location>
</feature>
<feature type="transmembrane region" description="Helical" evidence="7">
    <location>
        <begin position="140"/>
        <end position="164"/>
    </location>
</feature>
<evidence type="ECO:0000256" key="1">
    <source>
        <dbReference type="ARBA" id="ARBA00004651"/>
    </source>
</evidence>
<dbReference type="InterPro" id="IPR032816">
    <property type="entry name" value="VTT_dom"/>
</dbReference>
<dbReference type="AlphaFoldDB" id="A0A212JEY6"/>
<gene>
    <name evidence="9" type="primary">apl</name>
    <name evidence="9" type="ORF">KL86CLO1_10986</name>
</gene>
<evidence type="ECO:0000256" key="5">
    <source>
        <dbReference type="ARBA" id="ARBA00022989"/>
    </source>
</evidence>
<evidence type="ECO:0000256" key="3">
    <source>
        <dbReference type="ARBA" id="ARBA00022475"/>
    </source>
</evidence>
<comment type="subcellular location">
    <subcellularLocation>
        <location evidence="1">Cell membrane</location>
        <topology evidence="1">Multi-pass membrane protein</topology>
    </subcellularLocation>
</comment>
<keyword evidence="6 7" id="KW-0472">Membrane</keyword>
<evidence type="ECO:0000256" key="7">
    <source>
        <dbReference type="SAM" id="Phobius"/>
    </source>
</evidence>